<name>A0ABX7JL29_9RHOB</name>
<reference evidence="1 2" key="1">
    <citation type="submission" date="2021-02" db="EMBL/GenBank/DDBJ databases">
        <title>Paracoccus methylovroum sp.nov., a new methanol and methylamine utilizing methylotrophic denitrifer.</title>
        <authorList>
            <person name="Timsy T."/>
            <person name="Behrendt U."/>
            <person name="Ulrich A."/>
            <person name="Spanner T."/>
            <person name="Foesel B.U."/>
            <person name="Horn M.A."/>
            <person name="Kolb S."/>
        </authorList>
    </citation>
    <scope>NUCLEOTIDE SEQUENCE [LARGE SCALE GENOMIC DNA]</scope>
    <source>
        <strain evidence="1 2">H4-D09</strain>
    </source>
</reference>
<accession>A0ABX7JL29</accession>
<protein>
    <recommendedName>
        <fullName evidence="3">DUF3035 domain-containing protein</fullName>
    </recommendedName>
</protein>
<gene>
    <name evidence="1" type="ORF">JWJ88_04960</name>
</gene>
<evidence type="ECO:0000313" key="2">
    <source>
        <dbReference type="Proteomes" id="UP000663629"/>
    </source>
</evidence>
<keyword evidence="2" id="KW-1185">Reference proteome</keyword>
<dbReference type="RefSeq" id="WP_205294994.1">
    <property type="nucleotide sequence ID" value="NZ_CP070368.1"/>
</dbReference>
<dbReference type="Proteomes" id="UP000663629">
    <property type="component" value="Chromosome 1"/>
</dbReference>
<dbReference type="PROSITE" id="PS51257">
    <property type="entry name" value="PROKAR_LIPOPROTEIN"/>
    <property type="match status" value="1"/>
</dbReference>
<organism evidence="1 2">
    <name type="scientific">Paracoccus methylovorus</name>
    <dbReference type="NCBI Taxonomy" id="2812658"/>
    <lineage>
        <taxon>Bacteria</taxon>
        <taxon>Pseudomonadati</taxon>
        <taxon>Pseudomonadota</taxon>
        <taxon>Alphaproteobacteria</taxon>
        <taxon>Rhodobacterales</taxon>
        <taxon>Paracoccaceae</taxon>
        <taxon>Paracoccus</taxon>
    </lineage>
</organism>
<dbReference type="EMBL" id="CP070368">
    <property type="protein sequence ID" value="QRZ14013.1"/>
    <property type="molecule type" value="Genomic_DNA"/>
</dbReference>
<sequence length="112" mass="11519">MRRIWGTMALTLLAACGDTGGDYPALLPTDRLLVEPALPAHAAEAGRDPAAISDKLDARGQSLAGRAGAKPVPGDALLQQRAQDLRARAKALSQQSLAGDCSDEDGADCAPN</sequence>
<proteinExistence type="predicted"/>
<evidence type="ECO:0008006" key="3">
    <source>
        <dbReference type="Google" id="ProtNLM"/>
    </source>
</evidence>
<evidence type="ECO:0000313" key="1">
    <source>
        <dbReference type="EMBL" id="QRZ14013.1"/>
    </source>
</evidence>